<dbReference type="InterPro" id="IPR012795">
    <property type="entry name" value="tRNA_Ile_lys_synt_N"/>
</dbReference>
<evidence type="ECO:0000313" key="10">
    <source>
        <dbReference type="EMBL" id="GHO86556.1"/>
    </source>
</evidence>
<dbReference type="InterPro" id="IPR014729">
    <property type="entry name" value="Rossmann-like_a/b/a_fold"/>
</dbReference>
<dbReference type="Pfam" id="PF01171">
    <property type="entry name" value="ATP_bind_3"/>
    <property type="match status" value="1"/>
</dbReference>
<dbReference type="Pfam" id="PF11734">
    <property type="entry name" value="TilS_C"/>
    <property type="match status" value="1"/>
</dbReference>
<dbReference type="NCBIfam" id="TIGR02432">
    <property type="entry name" value="lysidine_TilS_N"/>
    <property type="match status" value="1"/>
</dbReference>
<keyword evidence="6" id="KW-0547">Nucleotide-binding</keyword>
<keyword evidence="7" id="KW-0067">ATP-binding</keyword>
<keyword evidence="4" id="KW-0436">Ligase</keyword>
<organism evidence="10 11">
    <name type="scientific">Dictyobacter formicarum</name>
    <dbReference type="NCBI Taxonomy" id="2778368"/>
    <lineage>
        <taxon>Bacteria</taxon>
        <taxon>Bacillati</taxon>
        <taxon>Chloroflexota</taxon>
        <taxon>Ktedonobacteria</taxon>
        <taxon>Ktedonobacterales</taxon>
        <taxon>Dictyobacteraceae</taxon>
        <taxon>Dictyobacter</taxon>
    </lineage>
</organism>
<gene>
    <name evidence="10" type="primary">tilS</name>
    <name evidence="10" type="ORF">KSZ_45620</name>
</gene>
<evidence type="ECO:0000256" key="2">
    <source>
        <dbReference type="ARBA" id="ARBA00013267"/>
    </source>
</evidence>
<evidence type="ECO:0000256" key="4">
    <source>
        <dbReference type="ARBA" id="ARBA00022598"/>
    </source>
</evidence>
<evidence type="ECO:0000256" key="1">
    <source>
        <dbReference type="ARBA" id="ARBA00004496"/>
    </source>
</evidence>
<name>A0ABQ3VLL1_9CHLR</name>
<accession>A0ABQ3VLL1</accession>
<protein>
    <recommendedName>
        <fullName evidence="2">tRNA(Ile)-lysidine synthetase</fullName>
        <ecNumber evidence="2">6.3.4.19</ecNumber>
    </recommendedName>
</protein>
<comment type="subcellular location">
    <subcellularLocation>
        <location evidence="1">Cytoplasm</location>
    </subcellularLocation>
</comment>
<evidence type="ECO:0000256" key="6">
    <source>
        <dbReference type="ARBA" id="ARBA00022741"/>
    </source>
</evidence>
<dbReference type="InterPro" id="IPR011063">
    <property type="entry name" value="TilS/TtcA_N"/>
</dbReference>
<dbReference type="SMART" id="SM00977">
    <property type="entry name" value="TilS_C"/>
    <property type="match status" value="1"/>
</dbReference>
<dbReference type="EMBL" id="BNJJ01000013">
    <property type="protein sequence ID" value="GHO86556.1"/>
    <property type="molecule type" value="Genomic_DNA"/>
</dbReference>
<dbReference type="CDD" id="cd01992">
    <property type="entry name" value="TilS_N"/>
    <property type="match status" value="1"/>
</dbReference>
<dbReference type="InterPro" id="IPR012094">
    <property type="entry name" value="tRNA_Ile_lys_synt"/>
</dbReference>
<dbReference type="Gene3D" id="3.30.465.60">
    <property type="match status" value="1"/>
</dbReference>
<dbReference type="EC" id="6.3.4.19" evidence="2"/>
<sequence length="418" mass="47713">MAHIARAWQIPVTLGSVDVASLAAQEHRSLEEAARLARYRFLREVAQGQPIAVAHHLDDQVETLLLHWLRGGGIASMVGLQPRQQDIIRPLLAVSHADTLAYCAQHQLVPVEDASNRDVRFLRNRIRHELLPLLEAMNPGFRDTLLRNAEVLQVDFAWINAQVDQWWPQIVLQEQPDQVQLSIPPLKSLSPSLQHHLLRRATAHLYAGQSPLEARHYQLLGQLLQRPATREVVTLHLPQHLHTIRRGDILVFKCISEQASEDKKESPLREVALPLSARITVPGTSWIAQTEWVPENITRQVQTALRQQDWSTVWNILPTTPHTVYVDADTLTGDRSAPDLRVRTRRDGDRIQPLGMKQEKKVKDVLIDKHIPREERAQLPLFFSGARCIWLGGVHLDHRVRLTETTRRIIRLSITHSL</sequence>
<dbReference type="PANTHER" id="PTHR43033:SF1">
    <property type="entry name" value="TRNA(ILE)-LYSIDINE SYNTHASE-RELATED"/>
    <property type="match status" value="1"/>
</dbReference>
<evidence type="ECO:0000256" key="3">
    <source>
        <dbReference type="ARBA" id="ARBA00022490"/>
    </source>
</evidence>
<dbReference type="Pfam" id="PF09179">
    <property type="entry name" value="TilS"/>
    <property type="match status" value="1"/>
</dbReference>
<evidence type="ECO:0000256" key="8">
    <source>
        <dbReference type="ARBA" id="ARBA00048539"/>
    </source>
</evidence>
<dbReference type="PANTHER" id="PTHR43033">
    <property type="entry name" value="TRNA(ILE)-LYSIDINE SYNTHASE-RELATED"/>
    <property type="match status" value="1"/>
</dbReference>
<comment type="caution">
    <text evidence="10">The sequence shown here is derived from an EMBL/GenBank/DDBJ whole genome shotgun (WGS) entry which is preliminary data.</text>
</comment>
<evidence type="ECO:0000256" key="7">
    <source>
        <dbReference type="ARBA" id="ARBA00022840"/>
    </source>
</evidence>
<dbReference type="SUPFAM" id="SSF56037">
    <property type="entry name" value="PheT/TilS domain"/>
    <property type="match status" value="1"/>
</dbReference>
<keyword evidence="3" id="KW-0963">Cytoplasm</keyword>
<reference evidence="10 11" key="1">
    <citation type="journal article" date="2021" name="Int. J. Syst. Evol. Microbiol.">
        <title>Reticulibacter mediterranei gen. nov., sp. nov., within the new family Reticulibacteraceae fam. nov., and Ktedonospora formicarum gen. nov., sp. nov., Ktedonobacter robiniae sp. nov., Dictyobacter formicarum sp. nov. and Dictyobacter arantiisoli sp. nov., belonging to the class Ktedonobacteria.</title>
        <authorList>
            <person name="Yabe S."/>
            <person name="Zheng Y."/>
            <person name="Wang C.M."/>
            <person name="Sakai Y."/>
            <person name="Abe K."/>
            <person name="Yokota A."/>
            <person name="Donadio S."/>
            <person name="Cavaletti L."/>
            <person name="Monciardini P."/>
        </authorList>
    </citation>
    <scope>NUCLEOTIDE SEQUENCE [LARGE SCALE GENOMIC DNA]</scope>
    <source>
        <strain evidence="10 11">SOSP1-9</strain>
    </source>
</reference>
<feature type="domain" description="Lysidine-tRNA(Ile) synthetase C-terminal" evidence="9">
    <location>
        <begin position="340"/>
        <end position="412"/>
    </location>
</feature>
<evidence type="ECO:0000313" key="11">
    <source>
        <dbReference type="Proteomes" id="UP000635565"/>
    </source>
</evidence>
<comment type="catalytic activity">
    <reaction evidence="8">
        <text>cytidine(34) in tRNA(Ile2) + L-lysine + ATP = lysidine(34) in tRNA(Ile2) + AMP + diphosphate + H(+)</text>
        <dbReference type="Rhea" id="RHEA:43744"/>
        <dbReference type="Rhea" id="RHEA-COMP:10625"/>
        <dbReference type="Rhea" id="RHEA-COMP:10670"/>
        <dbReference type="ChEBI" id="CHEBI:15378"/>
        <dbReference type="ChEBI" id="CHEBI:30616"/>
        <dbReference type="ChEBI" id="CHEBI:32551"/>
        <dbReference type="ChEBI" id="CHEBI:33019"/>
        <dbReference type="ChEBI" id="CHEBI:82748"/>
        <dbReference type="ChEBI" id="CHEBI:83665"/>
        <dbReference type="ChEBI" id="CHEBI:456215"/>
        <dbReference type="EC" id="6.3.4.19"/>
    </reaction>
</comment>
<dbReference type="SUPFAM" id="SSF82829">
    <property type="entry name" value="MesJ substrate recognition domain-like"/>
    <property type="match status" value="1"/>
</dbReference>
<dbReference type="NCBIfam" id="TIGR02433">
    <property type="entry name" value="lysidine_TilS_C"/>
    <property type="match status" value="1"/>
</dbReference>
<keyword evidence="11" id="KW-1185">Reference proteome</keyword>
<dbReference type="Proteomes" id="UP000635565">
    <property type="component" value="Unassembled WGS sequence"/>
</dbReference>
<dbReference type="Gene3D" id="3.40.50.620">
    <property type="entry name" value="HUPs"/>
    <property type="match status" value="1"/>
</dbReference>
<keyword evidence="5" id="KW-0819">tRNA processing</keyword>
<dbReference type="SUPFAM" id="SSF52402">
    <property type="entry name" value="Adenine nucleotide alpha hydrolases-like"/>
    <property type="match status" value="1"/>
</dbReference>
<dbReference type="InterPro" id="IPR015262">
    <property type="entry name" value="tRNA_Ile_lys_synt_subst-bd"/>
</dbReference>
<evidence type="ECO:0000256" key="5">
    <source>
        <dbReference type="ARBA" id="ARBA00022694"/>
    </source>
</evidence>
<evidence type="ECO:0000259" key="9">
    <source>
        <dbReference type="SMART" id="SM00977"/>
    </source>
</evidence>
<dbReference type="InterPro" id="IPR012796">
    <property type="entry name" value="Lysidine-tRNA-synth_C"/>
</dbReference>
<proteinExistence type="predicted"/>